<dbReference type="PANTHER" id="PTHR46535:SF1">
    <property type="entry name" value="NEDD4-BINDING PROTEIN 2"/>
    <property type="match status" value="1"/>
</dbReference>
<dbReference type="SUPFAM" id="SSF52540">
    <property type="entry name" value="P-loop containing nucleoside triphosphate hydrolases"/>
    <property type="match status" value="1"/>
</dbReference>
<organism evidence="4 5">
    <name type="scientific">Nicrophorus vespilloides</name>
    <name type="common">Boreal carrion beetle</name>
    <dbReference type="NCBI Taxonomy" id="110193"/>
    <lineage>
        <taxon>Eukaryota</taxon>
        <taxon>Metazoa</taxon>
        <taxon>Ecdysozoa</taxon>
        <taxon>Arthropoda</taxon>
        <taxon>Hexapoda</taxon>
        <taxon>Insecta</taxon>
        <taxon>Pterygota</taxon>
        <taxon>Neoptera</taxon>
        <taxon>Endopterygota</taxon>
        <taxon>Coleoptera</taxon>
        <taxon>Polyphaga</taxon>
        <taxon>Staphyliniformia</taxon>
        <taxon>Silphidae</taxon>
        <taxon>Nicrophorinae</taxon>
        <taxon>Nicrophorus</taxon>
    </lineage>
</organism>
<feature type="domain" description="Smr" evidence="3">
    <location>
        <begin position="784"/>
        <end position="865"/>
    </location>
</feature>
<dbReference type="SUPFAM" id="SSF160443">
    <property type="entry name" value="SMR domain-like"/>
    <property type="match status" value="1"/>
</dbReference>
<feature type="region of interest" description="Disordered" evidence="2">
    <location>
        <begin position="474"/>
        <end position="500"/>
    </location>
</feature>
<feature type="coiled-coil region" evidence="1">
    <location>
        <begin position="705"/>
        <end position="739"/>
    </location>
</feature>
<dbReference type="Gene3D" id="3.30.1370.110">
    <property type="match status" value="1"/>
</dbReference>
<dbReference type="PANTHER" id="PTHR46535">
    <property type="entry name" value="NEDD4-BINDING PROTEIN 2"/>
    <property type="match status" value="1"/>
</dbReference>
<evidence type="ECO:0000313" key="4">
    <source>
        <dbReference type="Proteomes" id="UP000695000"/>
    </source>
</evidence>
<dbReference type="InterPro" id="IPR002625">
    <property type="entry name" value="Smr_dom"/>
</dbReference>
<dbReference type="SMART" id="SM01162">
    <property type="entry name" value="DUF1771"/>
    <property type="match status" value="1"/>
</dbReference>
<protein>
    <submittedName>
        <fullName evidence="5">Uncharacterized protein LOC108568847</fullName>
    </submittedName>
</protein>
<dbReference type="Pfam" id="PF13671">
    <property type="entry name" value="AAA_33"/>
    <property type="match status" value="1"/>
</dbReference>
<dbReference type="Pfam" id="PF01713">
    <property type="entry name" value="Smr"/>
    <property type="match status" value="1"/>
</dbReference>
<gene>
    <name evidence="5" type="primary">LOC108568847</name>
</gene>
<evidence type="ECO:0000259" key="3">
    <source>
        <dbReference type="PROSITE" id="PS50828"/>
    </source>
</evidence>
<name>A0ABM1NFS3_NICVS</name>
<dbReference type="RefSeq" id="XP_017785673.1">
    <property type="nucleotide sequence ID" value="XM_017930184.1"/>
</dbReference>
<reference evidence="5" key="1">
    <citation type="submission" date="2025-08" db="UniProtKB">
        <authorList>
            <consortium name="RefSeq"/>
        </authorList>
    </citation>
    <scope>IDENTIFICATION</scope>
    <source>
        <tissue evidence="5">Whole Larva</tissue>
    </source>
</reference>
<accession>A0ABM1NFS3</accession>
<dbReference type="InterPro" id="IPR027417">
    <property type="entry name" value="P-loop_NTPase"/>
</dbReference>
<evidence type="ECO:0000256" key="2">
    <source>
        <dbReference type="SAM" id="MobiDB-lite"/>
    </source>
</evidence>
<dbReference type="Pfam" id="PF08590">
    <property type="entry name" value="DUF1771"/>
    <property type="match status" value="1"/>
</dbReference>
<keyword evidence="4" id="KW-1185">Reference proteome</keyword>
<dbReference type="Proteomes" id="UP000695000">
    <property type="component" value="Unplaced"/>
</dbReference>
<dbReference type="SMART" id="SM00463">
    <property type="entry name" value="SMR"/>
    <property type="match status" value="1"/>
</dbReference>
<dbReference type="PROSITE" id="PS50828">
    <property type="entry name" value="SMR"/>
    <property type="match status" value="1"/>
</dbReference>
<proteinExistence type="predicted"/>
<sequence length="878" mass="101858">MEGNDNAKSLQKQFEQNSGVLQQLRMKFERKIDWDVILSVAFETGFELRKATTCLNDITNSTAMSEVKAGLTGNENLDRIVGTLKRGIKVLIMLRGLPGSGKSYLANKIVQESIGNNCTLSDHILSADDYFYSNGNYKYDGKYITEAHRWNQTRAHRLMHDGVSPIIIDNTHTQMWEMKPYCIWGVQYGYMIEIMEPDTPWAFNERELTKRNKHAVPRSKIRDMLDRYEKNLTVHRIFNEFELRYGDGKLPPQPRKYPPILKEEIYISDDEDVDIVNKENNFRMENEQAWQSIDVNSKAYANVETNFDYKDIDDPSLKVIIARNNFNNVAILPPMYKKSGFLDKGTMTDDEENGIDELSLDHLVGLFDNKYPLEYIVEIYEKCNKSVEWAIEILLENNKDILENYKPPPKPKSMEIDESEDVDYEFIEVDDGSSDEDRKRLQIERQNLKQIIEANVDFNDEHYSEHVLQLKHKGKKKNVVSPKASTSREENKESDDSDVIIVDSDPDFDDSEEFIEFNLGEVFVAQLEQKFGDPNIKYPQGFLPIIEMPKSLGKQLHAMYVESIFKQMDAQNAILTNMIREDEELARQLQQEEGRITPNFKTIMSEQKVLSKQQSLNEEWKKQTPDDIAYKMSKHKLLESFPDIPSHDLIEILHAHGNSYTQTVEVLRQSGAMKVNNLNVSEPPISEETMIEMREAQKSNEFKEQAEVKRTADELREEAAEYHRRRKELLQKAQLYQQRKMTEVAMYYSNLASQQTQKFERANNEAANVILHEHFNRLGAFDTLDLHYLRVPEALAALDMFLDRSIRLLKKEKKSDYGTLMILTGRGRNSPGGIPRIKPAVEDRLKARGLKYRLDNPGLIRTKILRTSLMTDSLYDNN</sequence>
<evidence type="ECO:0000313" key="5">
    <source>
        <dbReference type="RefSeq" id="XP_017785673.1"/>
    </source>
</evidence>
<dbReference type="InterPro" id="IPR013899">
    <property type="entry name" value="DUF1771"/>
</dbReference>
<dbReference type="InterPro" id="IPR052772">
    <property type="entry name" value="Endo/PolyKinase_Domain-Protein"/>
</dbReference>
<dbReference type="Gene3D" id="3.40.50.300">
    <property type="entry name" value="P-loop containing nucleotide triphosphate hydrolases"/>
    <property type="match status" value="1"/>
</dbReference>
<evidence type="ECO:0000256" key="1">
    <source>
        <dbReference type="SAM" id="Coils"/>
    </source>
</evidence>
<dbReference type="InterPro" id="IPR036063">
    <property type="entry name" value="Smr_dom_sf"/>
</dbReference>
<dbReference type="GeneID" id="108568847"/>
<keyword evidence="1" id="KW-0175">Coiled coil</keyword>